<protein>
    <recommendedName>
        <fullName evidence="2">Pvc16 N-terminal domain-containing protein</fullName>
    </recommendedName>
</protein>
<evidence type="ECO:0000256" key="1">
    <source>
        <dbReference type="SAM" id="MobiDB-lite"/>
    </source>
</evidence>
<organism evidence="3 4">
    <name type="scientific">Vibrio quintilis</name>
    <dbReference type="NCBI Taxonomy" id="1117707"/>
    <lineage>
        <taxon>Bacteria</taxon>
        <taxon>Pseudomonadati</taxon>
        <taxon>Pseudomonadota</taxon>
        <taxon>Gammaproteobacteria</taxon>
        <taxon>Vibrionales</taxon>
        <taxon>Vibrionaceae</taxon>
        <taxon>Vibrio</taxon>
    </lineage>
</organism>
<proteinExistence type="predicted"/>
<feature type="domain" description="Pvc16 N-terminal" evidence="2">
    <location>
        <begin position="13"/>
        <end position="195"/>
    </location>
</feature>
<name>A0A1M7YU65_9VIBR</name>
<dbReference type="AlphaFoldDB" id="A0A1M7YU65"/>
<feature type="region of interest" description="Disordered" evidence="1">
    <location>
        <begin position="201"/>
        <end position="221"/>
    </location>
</feature>
<evidence type="ECO:0000313" key="4">
    <source>
        <dbReference type="Proteomes" id="UP000184600"/>
    </source>
</evidence>
<dbReference type="InterPro" id="IPR025351">
    <property type="entry name" value="Pvc16_N"/>
</dbReference>
<dbReference type="RefSeq" id="WP_073581962.1">
    <property type="nucleotide sequence ID" value="NZ_AP024897.1"/>
</dbReference>
<dbReference type="EMBL" id="FRFG01000022">
    <property type="protein sequence ID" value="SHO56210.1"/>
    <property type="molecule type" value="Genomic_DNA"/>
</dbReference>
<dbReference type="OrthoDB" id="6310342at2"/>
<dbReference type="Proteomes" id="UP000184600">
    <property type="component" value="Unassembled WGS sequence"/>
</dbReference>
<evidence type="ECO:0000313" key="3">
    <source>
        <dbReference type="EMBL" id="SHO56210.1"/>
    </source>
</evidence>
<dbReference type="Pfam" id="PF14065">
    <property type="entry name" value="Pvc16_N"/>
    <property type="match status" value="1"/>
</dbReference>
<dbReference type="STRING" id="1117707.VQ7734_01979"/>
<sequence>MDALILQKIQKDLKALLEEHVLRIDDNDDVKVSFLAPDSDFVSNLGSTPTVNCYLIGIEEDLLRRQSEPLRTQLKNDQKGRKVSAVSYEPRFVDISYMLTVWCQDKTSSAEIEHLLMGYLITGLGGSDFFPGAELSSPNVEPMPYGIRMMLFGSEYAGKISGQVWQAMGATPKPCLMLSLSVPIDVRNKSVRPVIETIEQTAKNTNPSHPDKTDSTLIQEQ</sequence>
<gene>
    <name evidence="3" type="ORF">VQ7734_01979</name>
</gene>
<evidence type="ECO:0000259" key="2">
    <source>
        <dbReference type="Pfam" id="PF14065"/>
    </source>
</evidence>
<accession>A0A1M7YU65</accession>
<keyword evidence="4" id="KW-1185">Reference proteome</keyword>
<reference evidence="4" key="1">
    <citation type="submission" date="2016-12" db="EMBL/GenBank/DDBJ databases">
        <authorList>
            <person name="Rodrigo-Torres L."/>
            <person name="Arahal R.D."/>
            <person name="Lucena T."/>
        </authorList>
    </citation>
    <scope>NUCLEOTIDE SEQUENCE [LARGE SCALE GENOMIC DNA]</scope>
</reference>